<evidence type="ECO:0008006" key="4">
    <source>
        <dbReference type="Google" id="ProtNLM"/>
    </source>
</evidence>
<accession>A0A1Q2ZXJ9</accession>
<evidence type="ECO:0000313" key="2">
    <source>
        <dbReference type="EMBL" id="GAV48003.1"/>
    </source>
</evidence>
<feature type="compositionally biased region" description="Polar residues" evidence="1">
    <location>
        <begin position="437"/>
        <end position="450"/>
    </location>
</feature>
<comment type="caution">
    <text evidence="2">The sequence shown here is derived from an EMBL/GenBank/DDBJ whole genome shotgun (WGS) entry which is preliminary data.</text>
</comment>
<dbReference type="Proteomes" id="UP000187013">
    <property type="component" value="Unassembled WGS sequence"/>
</dbReference>
<dbReference type="GO" id="GO:0070860">
    <property type="term" value="C:RNA polymerase I core factor complex"/>
    <property type="evidence" value="ECO:0007669"/>
    <property type="project" value="EnsemblFungi"/>
</dbReference>
<feature type="region of interest" description="Disordered" evidence="1">
    <location>
        <begin position="35"/>
        <end position="65"/>
    </location>
</feature>
<evidence type="ECO:0000313" key="3">
    <source>
        <dbReference type="Proteomes" id="UP000187013"/>
    </source>
</evidence>
<dbReference type="AlphaFoldDB" id="A0A1Q2ZXJ9"/>
<dbReference type="InterPro" id="IPR007224">
    <property type="entry name" value="TIF_Rrn11"/>
</dbReference>
<gene>
    <name evidence="2" type="ORF">ZYGR_0I02990</name>
</gene>
<dbReference type="GO" id="GO:0001164">
    <property type="term" value="F:RNA polymerase I core promoter sequence-specific DNA binding"/>
    <property type="evidence" value="ECO:0007669"/>
    <property type="project" value="EnsemblFungi"/>
</dbReference>
<dbReference type="OrthoDB" id="2159786at2759"/>
<dbReference type="EMBL" id="BDGX01000009">
    <property type="protein sequence ID" value="GAV48003.1"/>
    <property type="molecule type" value="Genomic_DNA"/>
</dbReference>
<feature type="region of interest" description="Disordered" evidence="1">
    <location>
        <begin position="412"/>
        <end position="450"/>
    </location>
</feature>
<feature type="compositionally biased region" description="Low complexity" evidence="1">
    <location>
        <begin position="45"/>
        <end position="54"/>
    </location>
</feature>
<sequence length="450" mass="52408">MFELPLVITSKRTRTSRKLKYQYINNLSKKYDGINGISNGQTELPTPENSATETSENEEVGQQKRRRIRKRLKSIIGESYSDLESDEEQPVEEVDNEERKFYRKYEKPQLTFEKWQCDPRKRTPIQRNRINYNRMNRIQRHGLRRMETSLAVASRTNKTFFHATTQGYQLFDPTYGRANTFQLKHIGTLTSLLHINVLKRKWELAYKCFALLIRIPGVDVRTLWGLGERILAERQPTRSLEFLQWMSSVYSTKLPFADDVNYRMAPVFTKGSKTHTPKYTTTWLWECLIRYANGLEDLEMDSKSAAENFQSLMDRISEMVLGPPYMDDPEVWFIYALCHMVKADTLSQQFDPRLTGSARDIASNQVIQHIQNTKSHLQQCSSKGGFTFPKRYIARQLAAFEARLYGKIDAYDMDEEEDEDNDAHSPSDESGMYPENLDTQLIDSEASLSD</sequence>
<name>A0A1Q2ZXJ9_ZYGRO</name>
<proteinExistence type="predicted"/>
<dbReference type="InterPro" id="IPR053029">
    <property type="entry name" value="RNA_pol_I-specific_init_factor"/>
</dbReference>
<dbReference type="GO" id="GO:0042790">
    <property type="term" value="P:nucleolar large rRNA transcription by RNA polymerase I"/>
    <property type="evidence" value="ECO:0007669"/>
    <property type="project" value="EnsemblFungi"/>
</dbReference>
<dbReference type="eggNOG" id="ENOG502R1IK">
    <property type="taxonomic scope" value="Eukaryota"/>
</dbReference>
<dbReference type="PANTHER" id="PTHR28244:SF1">
    <property type="entry name" value="RNA POLYMERASE I-SPECIFIC TRANSCRIPTION INITIATION FACTOR RRN11"/>
    <property type="match status" value="1"/>
</dbReference>
<feature type="compositionally biased region" description="Acidic residues" evidence="1">
    <location>
        <begin position="412"/>
        <end position="421"/>
    </location>
</feature>
<dbReference type="GO" id="GO:0001181">
    <property type="term" value="F:RNA polymerase I general transcription initiation factor activity"/>
    <property type="evidence" value="ECO:0007669"/>
    <property type="project" value="InterPro"/>
</dbReference>
<reference evidence="2 3" key="1">
    <citation type="submission" date="2016-08" db="EMBL/GenBank/DDBJ databases">
        <title>Draft genome sequence of allopolyploid Zygosaccharomyces rouxii.</title>
        <authorList>
            <person name="Watanabe J."/>
            <person name="Uehara K."/>
            <person name="Mogi Y."/>
            <person name="Tsukioka Y."/>
        </authorList>
    </citation>
    <scope>NUCLEOTIDE SEQUENCE [LARGE SCALE GENOMIC DNA]</scope>
    <source>
        <strain evidence="2 3">NBRC 110957</strain>
    </source>
</reference>
<dbReference type="GO" id="GO:0017025">
    <property type="term" value="F:TBP-class protein binding"/>
    <property type="evidence" value="ECO:0007669"/>
    <property type="project" value="EnsemblFungi"/>
</dbReference>
<dbReference type="Pfam" id="PF04090">
    <property type="entry name" value="Rrn11"/>
    <property type="match status" value="1"/>
</dbReference>
<protein>
    <recommendedName>
        <fullName evidence="4">RNA polymerase I-specific transcription initiation factor RRN11</fullName>
    </recommendedName>
</protein>
<organism evidence="2 3">
    <name type="scientific">Zygosaccharomyces rouxii</name>
    <dbReference type="NCBI Taxonomy" id="4956"/>
    <lineage>
        <taxon>Eukaryota</taxon>
        <taxon>Fungi</taxon>
        <taxon>Dikarya</taxon>
        <taxon>Ascomycota</taxon>
        <taxon>Saccharomycotina</taxon>
        <taxon>Saccharomycetes</taxon>
        <taxon>Saccharomycetales</taxon>
        <taxon>Saccharomycetaceae</taxon>
        <taxon>Zygosaccharomyces</taxon>
    </lineage>
</organism>
<evidence type="ECO:0000256" key="1">
    <source>
        <dbReference type="SAM" id="MobiDB-lite"/>
    </source>
</evidence>
<dbReference type="PANTHER" id="PTHR28244">
    <property type="entry name" value="RNA POLYMERASE I-SPECIFIC TRANSCRIPTION INITIATION FACTOR RRN11"/>
    <property type="match status" value="1"/>
</dbReference>
<dbReference type="OMA" id="EVWFIYA"/>